<evidence type="ECO:0000256" key="1">
    <source>
        <dbReference type="ARBA" id="ARBA00005417"/>
    </source>
</evidence>
<evidence type="ECO:0000313" key="7">
    <source>
        <dbReference type="Proteomes" id="UP000182762"/>
    </source>
</evidence>
<dbReference type="PROSITE" id="PS00211">
    <property type="entry name" value="ABC_TRANSPORTER_1"/>
    <property type="match status" value="1"/>
</dbReference>
<keyword evidence="7" id="KW-1185">Reference proteome</keyword>
<dbReference type="InterPro" id="IPR003593">
    <property type="entry name" value="AAA+_ATPase"/>
</dbReference>
<keyword evidence="2" id="KW-0813">Transport</keyword>
<keyword evidence="4 6" id="KW-0067">ATP-binding</keyword>
<dbReference type="InterPro" id="IPR017871">
    <property type="entry name" value="ABC_transporter-like_CS"/>
</dbReference>
<proteinExistence type="inferred from homology"/>
<gene>
    <name evidence="6" type="ORF">SAMN02745910_04485</name>
</gene>
<dbReference type="SMART" id="SM00382">
    <property type="entry name" value="AAA"/>
    <property type="match status" value="1"/>
</dbReference>
<dbReference type="InterPro" id="IPR019895">
    <property type="entry name" value="L_ocin_972_ABC"/>
</dbReference>
<organism evidence="6 7">
    <name type="scientific">Priestia endophytica DSM 13796</name>
    <dbReference type="NCBI Taxonomy" id="1121089"/>
    <lineage>
        <taxon>Bacteria</taxon>
        <taxon>Bacillati</taxon>
        <taxon>Bacillota</taxon>
        <taxon>Bacilli</taxon>
        <taxon>Bacillales</taxon>
        <taxon>Bacillaceae</taxon>
        <taxon>Priestia</taxon>
    </lineage>
</organism>
<dbReference type="CDD" id="cd03255">
    <property type="entry name" value="ABC_MJ0796_LolCDE_FtsE"/>
    <property type="match status" value="1"/>
</dbReference>
<comment type="caution">
    <text evidence="6">The sequence shown here is derived from an EMBL/GenBank/DDBJ whole genome shotgun (WGS) entry which is preliminary data.</text>
</comment>
<reference evidence="6 7" key="1">
    <citation type="submission" date="2016-10" db="EMBL/GenBank/DDBJ databases">
        <authorList>
            <person name="Varghese N."/>
            <person name="Submissions S."/>
        </authorList>
    </citation>
    <scope>NUCLEOTIDE SEQUENCE [LARGE SCALE GENOMIC DNA]</scope>
    <source>
        <strain evidence="6 7">DSM 13796</strain>
    </source>
</reference>
<evidence type="ECO:0000256" key="4">
    <source>
        <dbReference type="ARBA" id="ARBA00022840"/>
    </source>
</evidence>
<comment type="similarity">
    <text evidence="1">Belongs to the ABC transporter superfamily.</text>
</comment>
<dbReference type="InterPro" id="IPR017911">
    <property type="entry name" value="MacB-like_ATP-bd"/>
</dbReference>
<evidence type="ECO:0000256" key="3">
    <source>
        <dbReference type="ARBA" id="ARBA00022741"/>
    </source>
</evidence>
<keyword evidence="3" id="KW-0547">Nucleotide-binding</keyword>
<dbReference type="RefSeq" id="WP_061803012.1">
    <property type="nucleotide sequence ID" value="NZ_FOXX01000016.1"/>
</dbReference>
<dbReference type="InterPro" id="IPR027417">
    <property type="entry name" value="P-loop_NTPase"/>
</dbReference>
<accession>A0A1I6BY08</accession>
<sequence>MEKICELIEVNKRYGEKYILEDFSLSIHKSEMMAITGRSGSGKTTILNIIGVLEKPDSGIVQLFGTENPRLSSSKTNQLLRTKIGYLFQNFALIEDSTINENLEIPLIYSKMSKKEKEKRKKQVLEQVGLHVSLQQKVHQLSGGEQQRVAIARILLKQCELILADEPTGSLDLKNRNEIMELLTQLNQAGKTIVIVTHDPYIADKCDRVVTLN</sequence>
<dbReference type="PANTHER" id="PTHR42798">
    <property type="entry name" value="LIPOPROTEIN-RELEASING SYSTEM ATP-BINDING PROTEIN LOLD"/>
    <property type="match status" value="1"/>
</dbReference>
<dbReference type="GeneID" id="93713019"/>
<evidence type="ECO:0000259" key="5">
    <source>
        <dbReference type="PROSITE" id="PS50893"/>
    </source>
</evidence>
<feature type="domain" description="ABC transporter" evidence="5">
    <location>
        <begin position="5"/>
        <end position="213"/>
    </location>
</feature>
<dbReference type="NCBIfam" id="TIGR03608">
    <property type="entry name" value="L_ocin_972_ABC"/>
    <property type="match status" value="1"/>
</dbReference>
<dbReference type="GO" id="GO:0005524">
    <property type="term" value="F:ATP binding"/>
    <property type="evidence" value="ECO:0007669"/>
    <property type="project" value="UniProtKB-KW"/>
</dbReference>
<dbReference type="SUPFAM" id="SSF52540">
    <property type="entry name" value="P-loop containing nucleoside triphosphate hydrolases"/>
    <property type="match status" value="1"/>
</dbReference>
<protein>
    <submittedName>
        <fullName evidence="6">ABC transport system ATP-binding protein</fullName>
    </submittedName>
</protein>
<dbReference type="PROSITE" id="PS50893">
    <property type="entry name" value="ABC_TRANSPORTER_2"/>
    <property type="match status" value="1"/>
</dbReference>
<dbReference type="PANTHER" id="PTHR42798:SF4">
    <property type="entry name" value="ABC TRANSPORTER DOMAIN-CONTAINING PROTEIN"/>
    <property type="match status" value="1"/>
</dbReference>
<dbReference type="InterPro" id="IPR003439">
    <property type="entry name" value="ABC_transporter-like_ATP-bd"/>
</dbReference>
<dbReference type="Gene3D" id="3.40.50.300">
    <property type="entry name" value="P-loop containing nucleotide triphosphate hydrolases"/>
    <property type="match status" value="1"/>
</dbReference>
<dbReference type="EMBL" id="FOXX01000016">
    <property type="protein sequence ID" value="SFQ85821.1"/>
    <property type="molecule type" value="Genomic_DNA"/>
</dbReference>
<dbReference type="Pfam" id="PF00005">
    <property type="entry name" value="ABC_tran"/>
    <property type="match status" value="1"/>
</dbReference>
<name>A0A1I6BY08_9BACI</name>
<dbReference type="Proteomes" id="UP000182762">
    <property type="component" value="Unassembled WGS sequence"/>
</dbReference>
<evidence type="ECO:0000256" key="2">
    <source>
        <dbReference type="ARBA" id="ARBA00022448"/>
    </source>
</evidence>
<evidence type="ECO:0000313" key="6">
    <source>
        <dbReference type="EMBL" id="SFQ85821.1"/>
    </source>
</evidence>